<evidence type="ECO:0000313" key="4">
    <source>
        <dbReference type="Proteomes" id="UP000326178"/>
    </source>
</evidence>
<organism evidence="3 4">
    <name type="scientific">Streptomyces nitrosporeus</name>
    <dbReference type="NCBI Taxonomy" id="28894"/>
    <lineage>
        <taxon>Bacteria</taxon>
        <taxon>Bacillati</taxon>
        <taxon>Actinomycetota</taxon>
        <taxon>Actinomycetes</taxon>
        <taxon>Kitasatosporales</taxon>
        <taxon>Streptomycetaceae</taxon>
        <taxon>Streptomyces</taxon>
    </lineage>
</organism>
<dbReference type="EMBL" id="CP023702">
    <property type="protein sequence ID" value="QEU76290.1"/>
    <property type="molecule type" value="Genomic_DNA"/>
</dbReference>
<gene>
    <name evidence="3" type="ORF">CP967_33825</name>
</gene>
<feature type="compositionally biased region" description="Low complexity" evidence="1">
    <location>
        <begin position="77"/>
        <end position="110"/>
    </location>
</feature>
<name>A0A5J6FN53_9ACTN</name>
<dbReference type="InterPro" id="IPR025295">
    <property type="entry name" value="eCIS_core_dom"/>
</dbReference>
<evidence type="ECO:0000313" key="3">
    <source>
        <dbReference type="EMBL" id="QEU76290.1"/>
    </source>
</evidence>
<keyword evidence="4" id="KW-1185">Reference proteome</keyword>
<feature type="region of interest" description="Disordered" evidence="1">
    <location>
        <begin position="149"/>
        <end position="181"/>
    </location>
</feature>
<feature type="region of interest" description="Disordered" evidence="1">
    <location>
        <begin position="77"/>
        <end position="115"/>
    </location>
</feature>
<protein>
    <submittedName>
        <fullName evidence="3">DUF4157 domain-containing protein</fullName>
    </submittedName>
</protein>
<dbReference type="AlphaFoldDB" id="A0A5J6FN53"/>
<dbReference type="OrthoDB" id="9153660at2"/>
<dbReference type="Proteomes" id="UP000326178">
    <property type="component" value="Chromosome"/>
</dbReference>
<dbReference type="KEGG" id="snk:CP967_33825"/>
<dbReference type="Pfam" id="PF13699">
    <property type="entry name" value="eCIS_core"/>
    <property type="match status" value="1"/>
</dbReference>
<accession>A0A5J6FN53</accession>
<feature type="region of interest" description="Disordered" evidence="1">
    <location>
        <begin position="208"/>
        <end position="235"/>
    </location>
</feature>
<evidence type="ECO:0000259" key="2">
    <source>
        <dbReference type="Pfam" id="PF13699"/>
    </source>
</evidence>
<feature type="domain" description="eCIS core" evidence="2">
    <location>
        <begin position="247"/>
        <end position="318"/>
    </location>
</feature>
<feature type="compositionally biased region" description="Basic and acidic residues" evidence="1">
    <location>
        <begin position="157"/>
        <end position="168"/>
    </location>
</feature>
<feature type="region of interest" description="Disordered" evidence="1">
    <location>
        <begin position="344"/>
        <end position="379"/>
    </location>
</feature>
<reference evidence="3 4" key="1">
    <citation type="submission" date="2017-09" db="EMBL/GenBank/DDBJ databases">
        <authorList>
            <person name="Lee N."/>
            <person name="Cho B.-K."/>
        </authorList>
    </citation>
    <scope>NUCLEOTIDE SEQUENCE [LARGE SCALE GENOMIC DNA]</scope>
    <source>
        <strain evidence="3 4">ATCC 12769</strain>
    </source>
</reference>
<proteinExistence type="predicted"/>
<sequence length="804" mass="85833">MVALRALALDDVPVFTRVCSGVSVRYTTGTSLTFEQAHEKVRVAFARAVRSPSAQWSRDGFHEDGLICLRRRTRPWAPSATSSRTAAGATATPPGPLGAEAAERGAAGARRGCRPRIRTARPTTLFCPPVPGLVIVHRVCRKGRPFSLGKAPLLRTQDNDRTTRDESARTAPRAPAVEGGAPPVDLMALQAGAGNAAVVQMLSRAGHPGAREQHRHSAGCSHPQAGQAAPAVQRSAVHAVLRGPGRPLDDTTRADMEARLGADFSDVRIHADSAARASAAEVGARAYTSGNHVVIGAGGGDEHTLAHELTHVIQQRSGPVAGTDNGSGLRVSDPADRFEREAEANATRVMRTRPRAGAPVQRAEGRDAPRTASAGRAPAVQRAAELADLAGGGNAGAFGQAGAEPQGAGTVGIVPAMLSQTLNLMNIAEQYERGFEGGTAPADRFALVIGVNIRIRDPRDAVNAQTLFTQKANAFRTAWGNDRFRVAVIGFTWANHANNAQETSQRTIPYGEIRDRIMRSSETTAMIAGLRAAGRAHVYLHTSDADTASFETEAGPLFSAAAGRLDTGELDVFSGGYTSPADRRTADNDVLIWHASQVDLAVRRAMAQVNPDLVYYPEPNTFVKVHEHYDELEDGVTFGSGAEEGQHLMDSLRRNRYDGVAGDFDPRYAIATDMDRVGQNVGGHPRGTPVTDATVKQLFALAQTHARPQEWTKRVEKAYGITDPAVLNELARVVFSDVTMQMLSQFPDPLPADPVRVALRPDKKLLKGIDEGVINTVKASRDTLVRALVNAVRALQARNEQPPG</sequence>
<evidence type="ECO:0000256" key="1">
    <source>
        <dbReference type="SAM" id="MobiDB-lite"/>
    </source>
</evidence>